<keyword evidence="2" id="KW-0175">Coiled coil</keyword>
<keyword evidence="4" id="KW-0695">RNA-directed DNA polymerase</keyword>
<name>A0A103ZUY1_BURCE</name>
<accession>A0A103ZUY1</accession>
<evidence type="ECO:0000259" key="3">
    <source>
        <dbReference type="PROSITE" id="PS50878"/>
    </source>
</evidence>
<dbReference type="GO" id="GO:0003964">
    <property type="term" value="F:RNA-directed DNA polymerase activity"/>
    <property type="evidence" value="ECO:0007669"/>
    <property type="project" value="UniProtKB-KW"/>
</dbReference>
<evidence type="ECO:0000256" key="1">
    <source>
        <dbReference type="ARBA" id="ARBA00034120"/>
    </source>
</evidence>
<dbReference type="InterPro" id="IPR000477">
    <property type="entry name" value="RT_dom"/>
</dbReference>
<comment type="similarity">
    <text evidence="1">Belongs to the bacterial reverse transcriptase family.</text>
</comment>
<dbReference type="SUPFAM" id="SSF56672">
    <property type="entry name" value="DNA/RNA polymerases"/>
    <property type="match status" value="1"/>
</dbReference>
<comment type="caution">
    <text evidence="4">The sequence shown here is derived from an EMBL/GenBank/DDBJ whole genome shotgun (WGS) entry which is preliminary data.</text>
</comment>
<feature type="coiled-coil region" evidence="2">
    <location>
        <begin position="388"/>
        <end position="415"/>
    </location>
</feature>
<protein>
    <submittedName>
        <fullName evidence="4">Group II intron reverse transcriptase/maturase</fullName>
    </submittedName>
</protein>
<dbReference type="InterPro" id="IPR051083">
    <property type="entry name" value="GrpII_Intron_Splice-Mob/Def"/>
</dbReference>
<evidence type="ECO:0000256" key="2">
    <source>
        <dbReference type="SAM" id="Coils"/>
    </source>
</evidence>
<evidence type="ECO:0000313" key="4">
    <source>
        <dbReference type="EMBL" id="KVK86590.1"/>
    </source>
</evidence>
<keyword evidence="4" id="KW-0548">Nucleotidyltransferase</keyword>
<dbReference type="InterPro" id="IPR030931">
    <property type="entry name" value="Group_II_RT_mat"/>
</dbReference>
<dbReference type="CDD" id="cd01651">
    <property type="entry name" value="RT_G2_intron"/>
    <property type="match status" value="1"/>
</dbReference>
<dbReference type="InterPro" id="IPR043502">
    <property type="entry name" value="DNA/RNA_pol_sf"/>
</dbReference>
<dbReference type="PANTHER" id="PTHR34047">
    <property type="entry name" value="NUCLEAR INTRON MATURASE 1, MITOCHONDRIAL-RELATED"/>
    <property type="match status" value="1"/>
</dbReference>
<organism evidence="4 5">
    <name type="scientific">Burkholderia cepacia</name>
    <name type="common">Pseudomonas cepacia</name>
    <dbReference type="NCBI Taxonomy" id="292"/>
    <lineage>
        <taxon>Bacteria</taxon>
        <taxon>Pseudomonadati</taxon>
        <taxon>Pseudomonadota</taxon>
        <taxon>Betaproteobacteria</taxon>
        <taxon>Burkholderiales</taxon>
        <taxon>Burkholderiaceae</taxon>
        <taxon>Burkholderia</taxon>
        <taxon>Burkholderia cepacia complex</taxon>
    </lineage>
</organism>
<sequence length="502" mass="57679">MSYGRGKSDCCVVPEKLPNKVEGEILAMAEAVEGRRQAKGNAVAAHMSRRLGREYDMGTALDGIRQTAKGRPGAKFTTLMHHIYAVERLRIAYLALERKAAAGVDGQTWQSYGEDLEARLLDLSDRLARGAYRPQPVRRVYIDKADGSKRPLGVPALEDKLVQLATVEVLNAIYEQDFLGFSYGFRPGKSAHNALDAVSVGVGRRKVNWILDADISKFYDTIDHDWLIRFIEHRVADTRVVRLIKKWLHAGVLEDGRLMRSEIGTVQGGSISPLLSNIYLHYAFDLWVKQWRARHAEGDMIVVRYADDWVAGFQYLGDAERFQREVTERLAQFGLKLHEGKTRLIEFGRYARQNCQRRGGSKPQTFDFLGFTHCCGKTRKGVFAVVRLTSAKRMRAKLKAVKEELRRRMHQSIAKQGQYLRAVVAGHTRYFGVPRNGTRIGRFRTQVTRLWHRTLRRRSQTHHLDWVRMRRLATHWLPLAHICHPYPDRRLIVRTQGKSRMR</sequence>
<keyword evidence="4" id="KW-0808">Transferase</keyword>
<reference evidence="4 5" key="1">
    <citation type="submission" date="2015-11" db="EMBL/GenBank/DDBJ databases">
        <title>Expanding the genomic diversity of Burkholderia species for the development of highly accurate diagnostics.</title>
        <authorList>
            <person name="Sahl J."/>
            <person name="Keim P."/>
            <person name="Wagner D."/>
        </authorList>
    </citation>
    <scope>NUCLEOTIDE SEQUENCE [LARGE SCALE GENOMIC DNA]</scope>
    <source>
        <strain evidence="4 5">MSMB1302</strain>
    </source>
</reference>
<dbReference type="AlphaFoldDB" id="A0A103ZUY1"/>
<proteinExistence type="inferred from homology"/>
<feature type="domain" description="Reverse transcriptase" evidence="3">
    <location>
        <begin position="123"/>
        <end position="373"/>
    </location>
</feature>
<dbReference type="PROSITE" id="PS50878">
    <property type="entry name" value="RT_POL"/>
    <property type="match status" value="1"/>
</dbReference>
<dbReference type="Proteomes" id="UP000069001">
    <property type="component" value="Unassembled WGS sequence"/>
</dbReference>
<evidence type="ECO:0000313" key="5">
    <source>
        <dbReference type="Proteomes" id="UP000069001"/>
    </source>
</evidence>
<gene>
    <name evidence="4" type="ORF">WS90_06440</name>
</gene>
<dbReference type="PANTHER" id="PTHR34047:SF8">
    <property type="entry name" value="PROTEIN YKFC"/>
    <property type="match status" value="1"/>
</dbReference>
<dbReference type="NCBIfam" id="TIGR04416">
    <property type="entry name" value="group_II_RT_mat"/>
    <property type="match status" value="1"/>
</dbReference>
<dbReference type="Pfam" id="PF00078">
    <property type="entry name" value="RVT_1"/>
    <property type="match status" value="1"/>
</dbReference>
<dbReference type="EMBL" id="LOYH01000026">
    <property type="protein sequence ID" value="KVK86590.1"/>
    <property type="molecule type" value="Genomic_DNA"/>
</dbReference>